<gene>
    <name evidence="7" type="ORF">RZ57_01090</name>
</gene>
<evidence type="ECO:0000259" key="6">
    <source>
        <dbReference type="Pfam" id="PF00419"/>
    </source>
</evidence>
<evidence type="ECO:0000256" key="3">
    <source>
        <dbReference type="ARBA" id="ARBA00022729"/>
    </source>
</evidence>
<proteinExistence type="inferred from homology"/>
<dbReference type="InterPro" id="IPR000259">
    <property type="entry name" value="Adhesion_dom_fimbrial"/>
</dbReference>
<comment type="similarity">
    <text evidence="2">Belongs to the fimbrial protein family.</text>
</comment>
<feature type="signal peptide" evidence="5">
    <location>
        <begin position="1"/>
        <end position="20"/>
    </location>
</feature>
<evidence type="ECO:0000313" key="8">
    <source>
        <dbReference type="Proteomes" id="UP000060132"/>
    </source>
</evidence>
<dbReference type="EMBL" id="CP011219">
    <property type="protein sequence ID" value="AKO31836.1"/>
    <property type="molecule type" value="Genomic_DNA"/>
</dbReference>
<dbReference type="GO" id="GO:0009289">
    <property type="term" value="C:pilus"/>
    <property type="evidence" value="ECO:0007669"/>
    <property type="project" value="UniProtKB-SubCell"/>
</dbReference>
<evidence type="ECO:0000256" key="2">
    <source>
        <dbReference type="ARBA" id="ARBA00006671"/>
    </source>
</evidence>
<reference evidence="7 8" key="1">
    <citation type="journal article" date="2015" name="PLoS Negl. Trop. Dis.">
        <title>Haemophilus ducreyi Cutaneous Ulcer Strains Are Nearly Identical to Class I Genital Ulcer Strains.</title>
        <authorList>
            <person name="Gangaiah D."/>
            <person name="Webb K.M."/>
            <person name="Humphreys T.L."/>
            <person name="Fortney K.R."/>
            <person name="Toh E."/>
            <person name="Tai A."/>
            <person name="Katz S.S."/>
            <person name="Pillay A."/>
            <person name="Chen C.Y."/>
            <person name="Roberts S.A."/>
            <person name="Munson R.S.Jr."/>
            <person name="Spinola S.M."/>
        </authorList>
    </citation>
    <scope>NUCLEOTIDE SEQUENCE [LARGE SCALE GENOMIC DNA]</scope>
    <source>
        <strain evidence="8">CLU2</strain>
    </source>
</reference>
<comment type="subcellular location">
    <subcellularLocation>
        <location evidence="1">Fimbrium</location>
    </subcellularLocation>
</comment>
<dbReference type="GO" id="GO:0043709">
    <property type="term" value="P:cell adhesion involved in single-species biofilm formation"/>
    <property type="evidence" value="ECO:0007669"/>
    <property type="project" value="TreeGrafter"/>
</dbReference>
<dbReference type="OMA" id="MAHADEG"/>
<dbReference type="Pfam" id="PF00419">
    <property type="entry name" value="Fimbrial"/>
    <property type="match status" value="1"/>
</dbReference>
<sequence>MKKSILAALISGTISISAMAAPPAGEGVVNFKGTIVEAACSVDPSFTNQTVDLGQTAAAKLVKGGTSRPVPFTIKLVDCETGGKIKKANIAFTGNIDKKVENGLAILGQAKGAAIQITGLDGKPVKLDGSKTNVNIQDGDNSLQFSAYLKGYPTAAVGRDDGPGPTPTGKAIVAGEFTSLVNFTMSYE</sequence>
<evidence type="ECO:0000256" key="5">
    <source>
        <dbReference type="SAM" id="SignalP"/>
    </source>
</evidence>
<evidence type="ECO:0000256" key="4">
    <source>
        <dbReference type="ARBA" id="ARBA00023263"/>
    </source>
</evidence>
<dbReference type="InterPro" id="IPR008966">
    <property type="entry name" value="Adhesion_dom_sf"/>
</dbReference>
<accession>A0AAC8UBF8</accession>
<keyword evidence="3 5" id="KW-0732">Signal</keyword>
<dbReference type="SUPFAM" id="SSF49401">
    <property type="entry name" value="Bacterial adhesins"/>
    <property type="match status" value="1"/>
</dbReference>
<feature type="chain" id="PRO_5041965268" evidence="5">
    <location>
        <begin position="21"/>
        <end position="188"/>
    </location>
</feature>
<evidence type="ECO:0000313" key="7">
    <source>
        <dbReference type="EMBL" id="AKO31836.1"/>
    </source>
</evidence>
<dbReference type="PANTHER" id="PTHR33420">
    <property type="entry name" value="FIMBRIAL SUBUNIT ELFA-RELATED"/>
    <property type="match status" value="1"/>
</dbReference>
<dbReference type="Gene3D" id="2.60.40.1090">
    <property type="entry name" value="Fimbrial-type adhesion domain"/>
    <property type="match status" value="1"/>
</dbReference>
<dbReference type="PANTHER" id="PTHR33420:SF12">
    <property type="entry name" value="FIMBRIN-LIKE PROTEIN FIMI-RELATED"/>
    <property type="match status" value="1"/>
</dbReference>
<feature type="domain" description="Fimbrial-type adhesion" evidence="6">
    <location>
        <begin position="30"/>
        <end position="156"/>
    </location>
</feature>
<organism evidence="7 8">
    <name type="scientific">Haemophilus ducreyi</name>
    <dbReference type="NCBI Taxonomy" id="730"/>
    <lineage>
        <taxon>Bacteria</taxon>
        <taxon>Pseudomonadati</taxon>
        <taxon>Pseudomonadota</taxon>
        <taxon>Gammaproteobacteria</taxon>
        <taxon>Pasteurellales</taxon>
        <taxon>Pasteurellaceae</taxon>
        <taxon>Haemophilus</taxon>
    </lineage>
</organism>
<evidence type="ECO:0000256" key="1">
    <source>
        <dbReference type="ARBA" id="ARBA00004561"/>
    </source>
</evidence>
<dbReference type="Proteomes" id="UP000060132">
    <property type="component" value="Chromosome"/>
</dbReference>
<protein>
    <submittedName>
        <fullName evidence="7">Pilin protein</fullName>
    </submittedName>
</protein>
<dbReference type="RefSeq" id="WP_010944313.1">
    <property type="nucleotide sequence ID" value="NZ_CP011218.1"/>
</dbReference>
<keyword evidence="4" id="KW-0281">Fimbrium</keyword>
<dbReference type="InterPro" id="IPR036937">
    <property type="entry name" value="Adhesion_dom_fimbrial_sf"/>
</dbReference>
<dbReference type="AlphaFoldDB" id="A0AAC8UBF8"/>
<name>A0AAC8UBF8_HAEDC</name>
<dbReference type="InterPro" id="IPR050263">
    <property type="entry name" value="Bact_Fimbrial_Adh_Pro"/>
</dbReference>